<keyword evidence="2" id="KW-1185">Reference proteome</keyword>
<dbReference type="Pfam" id="PF12847">
    <property type="entry name" value="Methyltransf_18"/>
    <property type="match status" value="1"/>
</dbReference>
<dbReference type="InterPro" id="IPR016876">
    <property type="entry name" value="UCP028234"/>
</dbReference>
<dbReference type="InterPro" id="IPR029063">
    <property type="entry name" value="SAM-dependent_MTases_sf"/>
</dbReference>
<reference evidence="1 2" key="1">
    <citation type="submission" date="2023-02" db="EMBL/GenBank/DDBJ databases">
        <title>Vibrio intestini sp. nov., a close relative of Vibrio cholerae isolated from the intestine of Healthy Culter dabryi.</title>
        <authorList>
            <person name="Wu N."/>
        </authorList>
    </citation>
    <scope>NUCLEOTIDE SEQUENCE [LARGE SCALE GENOMIC DNA]</scope>
    <source>
        <strain evidence="1 2">DSL-7</strain>
    </source>
</reference>
<dbReference type="SUPFAM" id="SSF53335">
    <property type="entry name" value="S-adenosyl-L-methionine-dependent methyltransferases"/>
    <property type="match status" value="1"/>
</dbReference>
<dbReference type="PANTHER" id="PTHR38451">
    <property type="entry name" value="TRNA (ADENINE(22)-N(1))-METHYLTRANSFERASE"/>
    <property type="match status" value="1"/>
</dbReference>
<protein>
    <submittedName>
        <fullName evidence="1">tRNA (Adenine(22)-N(1))-methyltransferase TrmK</fullName>
    </submittedName>
</protein>
<dbReference type="Proteomes" id="UP001216189">
    <property type="component" value="Unassembled WGS sequence"/>
</dbReference>
<comment type="caution">
    <text evidence="1">The sequence shown here is derived from an EMBL/GenBank/DDBJ whole genome shotgun (WGS) entry which is preliminary data.</text>
</comment>
<dbReference type="PIRSF" id="PIRSF028234">
    <property type="entry name" value="UCP028234"/>
    <property type="match status" value="1"/>
</dbReference>
<evidence type="ECO:0000313" key="2">
    <source>
        <dbReference type="Proteomes" id="UP001216189"/>
    </source>
</evidence>
<organism evidence="1 2">
    <name type="scientific">Vibrio chanodichtyis</name>
    <dbReference type="NCBI Taxonomy" id="3027932"/>
    <lineage>
        <taxon>Bacteria</taxon>
        <taxon>Pseudomonadati</taxon>
        <taxon>Pseudomonadota</taxon>
        <taxon>Gammaproteobacteria</taxon>
        <taxon>Vibrionales</taxon>
        <taxon>Vibrionaceae</taxon>
        <taxon>Vibrio</taxon>
    </lineage>
</organism>
<gene>
    <name evidence="1" type="ORF">PUN32_10085</name>
</gene>
<dbReference type="EMBL" id="JARBFT010000009">
    <property type="protein sequence ID" value="MDE1515358.1"/>
    <property type="molecule type" value="Genomic_DNA"/>
</dbReference>
<dbReference type="RefSeq" id="WP_274722980.1">
    <property type="nucleotide sequence ID" value="NZ_JARBFT010000009.1"/>
</dbReference>
<evidence type="ECO:0000313" key="1">
    <source>
        <dbReference type="EMBL" id="MDE1515358.1"/>
    </source>
</evidence>
<dbReference type="PANTHER" id="PTHR38451:SF1">
    <property type="entry name" value="TRNA (ADENINE(22)-N(1))-METHYLTRANSFERASE"/>
    <property type="match status" value="1"/>
</dbReference>
<accession>A0ABT5V1N4</accession>
<sequence length="237" mass="27165">MKLGKRLTRLVQQVNRHYDHIWDCCCDHGLLGAALLKQHPHSCVHFVDIVPQLMEKVTRDLTDFFPAASDLARWHTYCIDVRDLPLAAHAGSQLVIIAGVGGDLMSEFITELVKRHPTLSLDLLLCPVHHTYTLREQLINLGAELHSEHLLEENQRIYELLHVQINRASAAIEHPLSLTGKALWHTDNQVQQKIAQRYLQQLQHHYQRKAQGGDRAAEQRRQAYQQVIIPHTHGLND</sequence>
<name>A0ABT5V1N4_9VIBR</name>
<proteinExistence type="predicted"/>
<dbReference type="Gene3D" id="3.40.50.150">
    <property type="entry name" value="Vaccinia Virus protein VP39"/>
    <property type="match status" value="1"/>
</dbReference>